<name>A0A450TLK2_9GAMM</name>
<evidence type="ECO:0000313" key="4">
    <source>
        <dbReference type="EMBL" id="VFJ68596.1"/>
    </source>
</evidence>
<dbReference type="PANTHER" id="PTHR47691:SF3">
    <property type="entry name" value="HTH-TYPE TRANSCRIPTIONAL REGULATOR RV0890C-RELATED"/>
    <property type="match status" value="1"/>
</dbReference>
<dbReference type="EMBL" id="CAADEZ010000477">
    <property type="protein sequence ID" value="VFJ68596.1"/>
    <property type="molecule type" value="Genomic_DNA"/>
</dbReference>
<reference evidence="4" key="1">
    <citation type="submission" date="2019-02" db="EMBL/GenBank/DDBJ databases">
        <authorList>
            <person name="Gruber-Vodicka R. H."/>
            <person name="Seah K. B. B."/>
        </authorList>
    </citation>
    <scope>NUCLEOTIDE SEQUENCE</scope>
    <source>
        <strain evidence="4">BECK_BZ163</strain>
        <strain evidence="5">BECK_BZ164</strain>
        <strain evidence="3">BECK_BZ165</strain>
    </source>
</reference>
<feature type="domain" description="CHAT" evidence="2">
    <location>
        <begin position="112"/>
        <end position="368"/>
    </location>
</feature>
<protein>
    <submittedName>
        <fullName evidence="4">CHAT domain-containing protein</fullName>
    </submittedName>
</protein>
<organism evidence="4">
    <name type="scientific">Candidatus Kentrum sp. FM</name>
    <dbReference type="NCBI Taxonomy" id="2126340"/>
    <lineage>
        <taxon>Bacteria</taxon>
        <taxon>Pseudomonadati</taxon>
        <taxon>Pseudomonadota</taxon>
        <taxon>Gammaproteobacteria</taxon>
        <taxon>Candidatus Kentrum</taxon>
    </lineage>
</organism>
<feature type="region of interest" description="Disordered" evidence="1">
    <location>
        <begin position="600"/>
        <end position="628"/>
    </location>
</feature>
<dbReference type="AlphaFoldDB" id="A0A450TLK2"/>
<accession>A0A450TLK2</accession>
<dbReference type="InterPro" id="IPR024983">
    <property type="entry name" value="CHAT_dom"/>
</dbReference>
<evidence type="ECO:0000259" key="2">
    <source>
        <dbReference type="Pfam" id="PF12770"/>
    </source>
</evidence>
<gene>
    <name evidence="4" type="ORF">BECKFM1743A_GA0114220_104771</name>
    <name evidence="5" type="ORF">BECKFM1743B_GA0114221_104961</name>
    <name evidence="3" type="ORF">BECKFM1743C_GA0114222_104641</name>
</gene>
<evidence type="ECO:0000256" key="1">
    <source>
        <dbReference type="SAM" id="MobiDB-lite"/>
    </source>
</evidence>
<dbReference type="EMBL" id="CAADFL010000496">
    <property type="protein sequence ID" value="VFK17665.1"/>
    <property type="molecule type" value="Genomic_DNA"/>
</dbReference>
<proteinExistence type="predicted"/>
<evidence type="ECO:0000313" key="5">
    <source>
        <dbReference type="EMBL" id="VFK17665.1"/>
    </source>
</evidence>
<dbReference type="SUPFAM" id="SSF52540">
    <property type="entry name" value="P-loop containing nucleoside triphosphate hydrolases"/>
    <property type="match status" value="1"/>
</dbReference>
<sequence>MPKDYRLLITGPKKASRKDAPKDGAASYRAQWRDGESRLGAPFAFTPPFQKKQLEELRWYLEEYIQFPGAGDRVRAAKLEQNLDQWGRALFHAAFAGDKGAQVYGRLMDGARDKGTATLTIASTDPAVLAQPWELMQAIGPPEERNRRASPAALTVRRQLQETKTLPRYDFQPPLRILLVVARPKDAPFIDPRNSIPPILDAVETLPGQVAVDFCEPPTLAELERRLHAAKGEGRPYHIVHFDGHSAMMEIDVPKHPVTEVGVLWFENDACRIDLVPGIILGKPLVENHVPVVILEACRGAYLSDQPVHASVAPALLQSGVANVVAFSYSVHIDAARILVECFYRELVKGASLGRAVESARAALGEHPERWLSYGPDAETIDLVDWFIPQLYQVGEDSVLLSPGGDDAALRTQPAGLMGRIFSAWKRRPRRNHEGPGNAGEQKRPRSPIRDSRFEILDSFPPPPQYRFHGRAPELLELERAFRQHPAVLLHAMGGMGKTALAREAAHWWLRKGTIRYAVFHSFERLAGAERVVQVLGQALMGNEFNALPAGEQPEQGEQWRRAVELFHQQPVLLVWDNFESTLAQWNAALQGGFAGSAARRSGSSNGIDSTAALESGAPGDEDTITGFSAESRQRLQRLYRDLTDPRNGQSPKGKLLITCRPGDTGLSVPHEAKIELQGLAPPDALYLLRAVMKQKAIDPERPGYERFQIDDLLKMLAWQPLAIELVTPHLKELTPEQIRTEFAQHLERFTDPTHPEERNQSLLASLDFSVRRLSLRAKAVFPLLGWFRGGVFEDVLLAFMGLEPESWAGIRKELVVSGLIQTEELSGFNTLYIKLHPSLPFAAQFMPIQALTHKLCNLHDKKSIPILHGYPTIITQERTASDTFSVRTQRYPEFEEVYVTT</sequence>
<evidence type="ECO:0000313" key="3">
    <source>
        <dbReference type="EMBL" id="VFJ67723.1"/>
    </source>
</evidence>
<dbReference type="EMBL" id="CAADFA010000464">
    <property type="protein sequence ID" value="VFJ67723.1"/>
    <property type="molecule type" value="Genomic_DNA"/>
</dbReference>
<feature type="region of interest" description="Disordered" evidence="1">
    <location>
        <begin position="429"/>
        <end position="448"/>
    </location>
</feature>
<dbReference type="Gene3D" id="3.40.50.300">
    <property type="entry name" value="P-loop containing nucleotide triphosphate hydrolases"/>
    <property type="match status" value="1"/>
</dbReference>
<dbReference type="InterPro" id="IPR027417">
    <property type="entry name" value="P-loop_NTPase"/>
</dbReference>
<dbReference type="PANTHER" id="PTHR47691">
    <property type="entry name" value="REGULATOR-RELATED"/>
    <property type="match status" value="1"/>
</dbReference>
<dbReference type="Pfam" id="PF12770">
    <property type="entry name" value="CHAT"/>
    <property type="match status" value="1"/>
</dbReference>